<feature type="domain" description="GGDEF" evidence="4">
    <location>
        <begin position="192"/>
        <end position="360"/>
    </location>
</feature>
<dbReference type="NCBIfam" id="TIGR00229">
    <property type="entry name" value="sensory_box"/>
    <property type="match status" value="1"/>
</dbReference>
<dbReference type="InterPro" id="IPR000014">
    <property type="entry name" value="PAS"/>
</dbReference>
<evidence type="ECO:0000313" key="5">
    <source>
        <dbReference type="EMBL" id="PMP26966.1"/>
    </source>
</evidence>
<dbReference type="PROSITE" id="PS50887">
    <property type="entry name" value="GGDEF"/>
    <property type="match status" value="1"/>
</dbReference>
<feature type="domain" description="PAS" evidence="2">
    <location>
        <begin position="54"/>
        <end position="105"/>
    </location>
</feature>
<dbReference type="InterPro" id="IPR029787">
    <property type="entry name" value="Nucleotide_cyclase"/>
</dbReference>
<dbReference type="Gene3D" id="3.30.450.20">
    <property type="entry name" value="PAS domain"/>
    <property type="match status" value="1"/>
</dbReference>
<dbReference type="InterPro" id="IPR001610">
    <property type="entry name" value="PAC"/>
</dbReference>
<dbReference type="InterPro" id="IPR052155">
    <property type="entry name" value="Biofilm_reg_signaling"/>
</dbReference>
<accession>A0A7Z1S1K0</accession>
<gene>
    <name evidence="5" type="ORF">BCS90_22675</name>
</gene>
<reference evidence="5" key="2">
    <citation type="journal article" date="2018" name="Nature">
        <title>A major lineage of non-tailed dsDNA viruses as unrecognized killers of marine bacteria.</title>
        <authorList>
            <person name="Kauffman K.M."/>
            <person name="Hussain F.A."/>
            <person name="Yang J."/>
            <person name="Arevalo P."/>
            <person name="Brown J.M."/>
            <person name="Chang W.K."/>
            <person name="VanInsberghe D."/>
            <person name="Elsherbini J."/>
            <person name="Sharma R.S."/>
            <person name="Cutler M.B."/>
            <person name="Kelly L."/>
            <person name="Polz M.F."/>
        </authorList>
    </citation>
    <scope>NUCLEOTIDE SEQUENCE</scope>
    <source>
        <strain evidence="5">10N.222.46.E12</strain>
    </source>
</reference>
<dbReference type="SMART" id="SM00267">
    <property type="entry name" value="GGDEF"/>
    <property type="match status" value="1"/>
</dbReference>
<feature type="coiled-coil region" evidence="1">
    <location>
        <begin position="1"/>
        <end position="42"/>
    </location>
</feature>
<evidence type="ECO:0000259" key="4">
    <source>
        <dbReference type="PROSITE" id="PS50887"/>
    </source>
</evidence>
<dbReference type="CDD" id="cd01949">
    <property type="entry name" value="GGDEF"/>
    <property type="match status" value="1"/>
</dbReference>
<name>A0A7Z1S1K0_9VIBR</name>
<evidence type="ECO:0000259" key="2">
    <source>
        <dbReference type="PROSITE" id="PS50112"/>
    </source>
</evidence>
<keyword evidence="1" id="KW-0175">Coiled coil</keyword>
<dbReference type="PROSITE" id="PS50113">
    <property type="entry name" value="PAC"/>
    <property type="match status" value="1"/>
</dbReference>
<dbReference type="NCBIfam" id="TIGR00254">
    <property type="entry name" value="GGDEF"/>
    <property type="match status" value="2"/>
</dbReference>
<dbReference type="AlphaFoldDB" id="A0A7Z1S1K0"/>
<dbReference type="EMBL" id="MDBS01000042">
    <property type="protein sequence ID" value="PMP26966.1"/>
    <property type="molecule type" value="Genomic_DNA"/>
</dbReference>
<reference evidence="5" key="1">
    <citation type="submission" date="2016-07" db="EMBL/GenBank/DDBJ databases">
        <authorList>
            <person name="Kauffman K."/>
            <person name="Arevalo P."/>
            <person name="Polz M.F."/>
        </authorList>
    </citation>
    <scope>NUCLEOTIDE SEQUENCE</scope>
    <source>
        <strain evidence="5">10N.222.46.E12</strain>
    </source>
</reference>
<dbReference type="Pfam" id="PF08447">
    <property type="entry name" value="PAS_3"/>
    <property type="match status" value="1"/>
</dbReference>
<sequence length="360" mass="40217">MQTDLNIIAEFEKKIAGLEKENAELKRSNARLQEKLNAALDSNGLCLWEHHVPSGKLTIFNMDWGKMLGYQPHELTATFETWKNNLHPDDYQQAMKAFEDHLSGSSDLYEVVYRMTHKDGSDSYVYDRGRVVEFDSNGVPLRIMGTHIDITQEKRFEQQLAALASTDRLTGLLNRQAIEQRFREMKSADKLVRAAMIFIDIDNFKAVNDTLGHQKGDQLLSFIAQRLVTLASNAASQAPGLAPQVSDLASQASGFASPQASDLAKPSSEPAQIGRIGGDEFVILFPEAEPDPVTHFCEELLQTAVPESNRMLTDVAIGMSIGVCFFNQGEHHFDDVYQQSDLAMYQIKRNGKNGVKTLHI</sequence>
<dbReference type="SUPFAM" id="SSF55785">
    <property type="entry name" value="PYP-like sensor domain (PAS domain)"/>
    <property type="match status" value="1"/>
</dbReference>
<dbReference type="InterPro" id="IPR035965">
    <property type="entry name" value="PAS-like_dom_sf"/>
</dbReference>
<dbReference type="SMART" id="SM00086">
    <property type="entry name" value="PAC"/>
    <property type="match status" value="1"/>
</dbReference>
<evidence type="ECO:0000256" key="1">
    <source>
        <dbReference type="SAM" id="Coils"/>
    </source>
</evidence>
<feature type="domain" description="PAC" evidence="3">
    <location>
        <begin position="109"/>
        <end position="162"/>
    </location>
</feature>
<dbReference type="PROSITE" id="PS50112">
    <property type="entry name" value="PAS"/>
    <property type="match status" value="1"/>
</dbReference>
<dbReference type="CDD" id="cd00130">
    <property type="entry name" value="PAS"/>
    <property type="match status" value="1"/>
</dbReference>
<comment type="caution">
    <text evidence="5">The sequence shown here is derived from an EMBL/GenBank/DDBJ whole genome shotgun (WGS) entry which is preliminary data.</text>
</comment>
<dbReference type="PANTHER" id="PTHR44757">
    <property type="entry name" value="DIGUANYLATE CYCLASE DGCP"/>
    <property type="match status" value="1"/>
</dbReference>
<dbReference type="InterPro" id="IPR000700">
    <property type="entry name" value="PAS-assoc_C"/>
</dbReference>
<dbReference type="InterPro" id="IPR043128">
    <property type="entry name" value="Rev_trsase/Diguanyl_cyclase"/>
</dbReference>
<dbReference type="Pfam" id="PF00990">
    <property type="entry name" value="GGDEF"/>
    <property type="match status" value="2"/>
</dbReference>
<dbReference type="RefSeq" id="WP_102270357.1">
    <property type="nucleotide sequence ID" value="NZ_CP170589.1"/>
</dbReference>
<organism evidence="5">
    <name type="scientific">Vibrio cyclitrophicus</name>
    <dbReference type="NCBI Taxonomy" id="47951"/>
    <lineage>
        <taxon>Bacteria</taxon>
        <taxon>Pseudomonadati</taxon>
        <taxon>Pseudomonadota</taxon>
        <taxon>Gammaproteobacteria</taxon>
        <taxon>Vibrionales</taxon>
        <taxon>Vibrionaceae</taxon>
        <taxon>Vibrio</taxon>
    </lineage>
</organism>
<dbReference type="SUPFAM" id="SSF55073">
    <property type="entry name" value="Nucleotide cyclase"/>
    <property type="match status" value="2"/>
</dbReference>
<dbReference type="Gene3D" id="3.30.70.270">
    <property type="match status" value="1"/>
</dbReference>
<protein>
    <submittedName>
        <fullName evidence="5">Diguanylate cyclase</fullName>
    </submittedName>
</protein>
<dbReference type="PANTHER" id="PTHR44757:SF2">
    <property type="entry name" value="BIOFILM ARCHITECTURE MAINTENANCE PROTEIN MBAA"/>
    <property type="match status" value="1"/>
</dbReference>
<evidence type="ECO:0000259" key="3">
    <source>
        <dbReference type="PROSITE" id="PS50113"/>
    </source>
</evidence>
<proteinExistence type="predicted"/>
<dbReference type="InterPro" id="IPR013655">
    <property type="entry name" value="PAS_fold_3"/>
</dbReference>
<dbReference type="InterPro" id="IPR000160">
    <property type="entry name" value="GGDEF_dom"/>
</dbReference>